<reference evidence="1" key="1">
    <citation type="submission" date="2023-10" db="EMBL/GenBank/DDBJ databases">
        <authorList>
            <person name="Rodriguez Cubillos JULIANA M."/>
            <person name="De Vega J."/>
        </authorList>
    </citation>
    <scope>NUCLEOTIDE SEQUENCE</scope>
</reference>
<dbReference type="Proteomes" id="UP001177021">
    <property type="component" value="Unassembled WGS sequence"/>
</dbReference>
<gene>
    <name evidence="1" type="ORF">MILVUS5_LOCUS27866</name>
</gene>
<sequence length="445" mass="51378">MAKVSNLDHFSKPQSAATKKNYNFMINPTNGPCELSTNALMSHGALIIFEELVERSPNTETLLRGEKVLMFINKESRERIMNRRNFFHVALASKNRRMEIMKLDLDWPVVIMLSFVTGLAYCEDKNIEMEENLATDALFSVPSYIQDIAARVLTSLGFNFGNSYLIREGECSFLSTSMESTEQLYVTTTSLRDELDVSFSYLPKIISSYNNMIFCEEDTVNDYGVVKFWGNADKAIFDVLNEFSLVTIFNIFDILEDVFVSALIEMNWKCGHDSWIHKVLVPFMTVSYDLHFMKEMIAVYKRNGDYKFGFEMVSNYTIVLIRPWDPGKVNAFMAKVTCLNEVCRLDDEPEEALVIRRNEQGEVEVLVKGRRLHTFQNSWEPVVEEHKEFSGFLLEDKENFEGGGIDSYDRFYKKKRGKKDTTNHTIIGMFPYSVREGKIDLDLID</sequence>
<dbReference type="EMBL" id="CASHSV030000409">
    <property type="protein sequence ID" value="CAJ2662256.1"/>
    <property type="molecule type" value="Genomic_DNA"/>
</dbReference>
<evidence type="ECO:0000313" key="1">
    <source>
        <dbReference type="EMBL" id="CAJ2662256.1"/>
    </source>
</evidence>
<protein>
    <submittedName>
        <fullName evidence="1">Uncharacterized protein</fullName>
    </submittedName>
</protein>
<comment type="caution">
    <text evidence="1">The sequence shown here is derived from an EMBL/GenBank/DDBJ whole genome shotgun (WGS) entry which is preliminary data.</text>
</comment>
<organism evidence="1 2">
    <name type="scientific">Trifolium pratense</name>
    <name type="common">Red clover</name>
    <dbReference type="NCBI Taxonomy" id="57577"/>
    <lineage>
        <taxon>Eukaryota</taxon>
        <taxon>Viridiplantae</taxon>
        <taxon>Streptophyta</taxon>
        <taxon>Embryophyta</taxon>
        <taxon>Tracheophyta</taxon>
        <taxon>Spermatophyta</taxon>
        <taxon>Magnoliopsida</taxon>
        <taxon>eudicotyledons</taxon>
        <taxon>Gunneridae</taxon>
        <taxon>Pentapetalae</taxon>
        <taxon>rosids</taxon>
        <taxon>fabids</taxon>
        <taxon>Fabales</taxon>
        <taxon>Fabaceae</taxon>
        <taxon>Papilionoideae</taxon>
        <taxon>50 kb inversion clade</taxon>
        <taxon>NPAAA clade</taxon>
        <taxon>Hologalegina</taxon>
        <taxon>IRL clade</taxon>
        <taxon>Trifolieae</taxon>
        <taxon>Trifolium</taxon>
    </lineage>
</organism>
<name>A0ACB0KZS7_TRIPR</name>
<evidence type="ECO:0000313" key="2">
    <source>
        <dbReference type="Proteomes" id="UP001177021"/>
    </source>
</evidence>
<proteinExistence type="predicted"/>
<keyword evidence="2" id="KW-1185">Reference proteome</keyword>
<accession>A0ACB0KZS7</accession>